<evidence type="ECO:0000313" key="2">
    <source>
        <dbReference type="Proteomes" id="UP001195483"/>
    </source>
</evidence>
<dbReference type="Gene3D" id="2.120.10.30">
    <property type="entry name" value="TolB, C-terminal domain"/>
    <property type="match status" value="1"/>
</dbReference>
<comment type="caution">
    <text evidence="1">The sequence shown here is derived from an EMBL/GenBank/DDBJ whole genome shotgun (WGS) entry which is preliminary data.</text>
</comment>
<dbReference type="AlphaFoldDB" id="A0AAE0VXX4"/>
<dbReference type="Proteomes" id="UP001195483">
    <property type="component" value="Unassembled WGS sequence"/>
</dbReference>
<protein>
    <submittedName>
        <fullName evidence="1">Uncharacterized protein</fullName>
    </submittedName>
</protein>
<name>A0AAE0VXX4_9BIVA</name>
<dbReference type="InterPro" id="IPR011042">
    <property type="entry name" value="6-blade_b-propeller_TolB-like"/>
</dbReference>
<dbReference type="EMBL" id="JAEAOA010001543">
    <property type="protein sequence ID" value="KAK3594196.1"/>
    <property type="molecule type" value="Genomic_DNA"/>
</dbReference>
<dbReference type="SUPFAM" id="SSF50969">
    <property type="entry name" value="YVTN repeat-like/Quinoprotein amine dehydrogenase"/>
    <property type="match status" value="1"/>
</dbReference>
<keyword evidence="2" id="KW-1185">Reference proteome</keyword>
<dbReference type="InterPro" id="IPR011044">
    <property type="entry name" value="Quino_amine_DH_bsu"/>
</dbReference>
<reference evidence="1" key="3">
    <citation type="submission" date="2023-05" db="EMBL/GenBank/DDBJ databases">
        <authorList>
            <person name="Smith C.H."/>
        </authorList>
    </citation>
    <scope>NUCLEOTIDE SEQUENCE</scope>
    <source>
        <strain evidence="1">CHS0354</strain>
        <tissue evidence="1">Mantle</tissue>
    </source>
</reference>
<gene>
    <name evidence="1" type="ORF">CHS0354_025822</name>
</gene>
<reference evidence="1" key="2">
    <citation type="journal article" date="2021" name="Genome Biol. Evol.">
        <title>Developing a high-quality reference genome for a parasitic bivalve with doubly uniparental inheritance (Bivalvia: Unionida).</title>
        <authorList>
            <person name="Smith C.H."/>
        </authorList>
    </citation>
    <scope>NUCLEOTIDE SEQUENCE</scope>
    <source>
        <strain evidence="1">CHS0354</strain>
        <tissue evidence="1">Mantle</tissue>
    </source>
</reference>
<accession>A0AAE0VXX4</accession>
<proteinExistence type="predicted"/>
<evidence type="ECO:0000313" key="1">
    <source>
        <dbReference type="EMBL" id="KAK3594196.1"/>
    </source>
</evidence>
<sequence length="323" mass="36475">MATGGEETVGYSLAKVGTVTLERTNKSPVYISIVVCQDKMVVIDFKTYKVQLFRLHDGQLLATTDRLGSIPSDLCLMDAMTICVLHEDGLIKMVSIDCTDMSRVLKSTRDLRLQGIMNYYHGVVKFKDSLVVCGVKQGTAYWCIVSLHDGHVDAIHKICKWKRRWCRVTTKDNIVYVACVAGLDDTGVYGFDILNPSQCKYKYKHRRLQDPTSIVVNEDGNIFVCDGIHVDSCIHQLTASCQLVAIFTPEIPYYPLAVFLAISKRPRVMFWDNGRLYVTGFESHDITVFTHLYQGNHEDSEVGTSIEIEQGNVSTSFMHYIVY</sequence>
<reference evidence="1" key="1">
    <citation type="journal article" date="2021" name="Genome Biol. Evol.">
        <title>A High-Quality Reference Genome for a Parasitic Bivalve with Doubly Uniparental Inheritance (Bivalvia: Unionida).</title>
        <authorList>
            <person name="Smith C.H."/>
        </authorList>
    </citation>
    <scope>NUCLEOTIDE SEQUENCE</scope>
    <source>
        <strain evidence="1">CHS0354</strain>
    </source>
</reference>
<organism evidence="1 2">
    <name type="scientific">Potamilus streckersoni</name>
    <dbReference type="NCBI Taxonomy" id="2493646"/>
    <lineage>
        <taxon>Eukaryota</taxon>
        <taxon>Metazoa</taxon>
        <taxon>Spiralia</taxon>
        <taxon>Lophotrochozoa</taxon>
        <taxon>Mollusca</taxon>
        <taxon>Bivalvia</taxon>
        <taxon>Autobranchia</taxon>
        <taxon>Heteroconchia</taxon>
        <taxon>Palaeoheterodonta</taxon>
        <taxon>Unionida</taxon>
        <taxon>Unionoidea</taxon>
        <taxon>Unionidae</taxon>
        <taxon>Ambleminae</taxon>
        <taxon>Lampsilini</taxon>
        <taxon>Potamilus</taxon>
    </lineage>
</organism>